<organism evidence="1 2">
    <name type="scientific">Pistacia atlantica</name>
    <dbReference type="NCBI Taxonomy" id="434234"/>
    <lineage>
        <taxon>Eukaryota</taxon>
        <taxon>Viridiplantae</taxon>
        <taxon>Streptophyta</taxon>
        <taxon>Embryophyta</taxon>
        <taxon>Tracheophyta</taxon>
        <taxon>Spermatophyta</taxon>
        <taxon>Magnoliopsida</taxon>
        <taxon>eudicotyledons</taxon>
        <taxon>Gunneridae</taxon>
        <taxon>Pentapetalae</taxon>
        <taxon>rosids</taxon>
        <taxon>malvids</taxon>
        <taxon>Sapindales</taxon>
        <taxon>Anacardiaceae</taxon>
        <taxon>Pistacia</taxon>
    </lineage>
</organism>
<accession>A0ACC1A3G4</accession>
<protein>
    <submittedName>
        <fullName evidence="1">Uncharacterized protein</fullName>
    </submittedName>
</protein>
<proteinExistence type="predicted"/>
<keyword evidence="2" id="KW-1185">Reference proteome</keyword>
<name>A0ACC1A3G4_9ROSI</name>
<evidence type="ECO:0000313" key="2">
    <source>
        <dbReference type="Proteomes" id="UP001164250"/>
    </source>
</evidence>
<reference evidence="2" key="1">
    <citation type="journal article" date="2023" name="G3 (Bethesda)">
        <title>Genome assembly and association tests identify interacting loci associated with vigor, precocity, and sex in interspecific pistachio rootstocks.</title>
        <authorList>
            <person name="Palmer W."/>
            <person name="Jacygrad E."/>
            <person name="Sagayaradj S."/>
            <person name="Cavanaugh K."/>
            <person name="Han R."/>
            <person name="Bertier L."/>
            <person name="Beede B."/>
            <person name="Kafkas S."/>
            <person name="Golino D."/>
            <person name="Preece J."/>
            <person name="Michelmore R."/>
        </authorList>
    </citation>
    <scope>NUCLEOTIDE SEQUENCE [LARGE SCALE GENOMIC DNA]</scope>
</reference>
<sequence length="27" mass="3213">MKPSILNNKEQLIKFDNGFSNKLYKEL</sequence>
<gene>
    <name evidence="1" type="ORF">Patl1_11163</name>
</gene>
<comment type="caution">
    <text evidence="1">The sequence shown here is derived from an EMBL/GenBank/DDBJ whole genome shotgun (WGS) entry which is preliminary data.</text>
</comment>
<dbReference type="Proteomes" id="UP001164250">
    <property type="component" value="Chromosome 12"/>
</dbReference>
<evidence type="ECO:0000313" key="1">
    <source>
        <dbReference type="EMBL" id="KAJ0080842.1"/>
    </source>
</evidence>
<dbReference type="EMBL" id="CM047908">
    <property type="protein sequence ID" value="KAJ0080842.1"/>
    <property type="molecule type" value="Genomic_DNA"/>
</dbReference>